<dbReference type="CDD" id="cd06222">
    <property type="entry name" value="RNase_H_like"/>
    <property type="match status" value="1"/>
</dbReference>
<evidence type="ECO:0000313" key="3">
    <source>
        <dbReference type="Proteomes" id="UP000593576"/>
    </source>
</evidence>
<evidence type="ECO:0000313" key="2">
    <source>
        <dbReference type="EMBL" id="MBA0851976.1"/>
    </source>
</evidence>
<protein>
    <recommendedName>
        <fullName evidence="1">RNase H type-1 domain-containing protein</fullName>
    </recommendedName>
</protein>
<dbReference type="EMBL" id="JABFAF010000003">
    <property type="protein sequence ID" value="MBA0851976.1"/>
    <property type="molecule type" value="Genomic_DNA"/>
</dbReference>
<dbReference type="SUPFAM" id="SSF53098">
    <property type="entry name" value="Ribonuclease H-like"/>
    <property type="match status" value="1"/>
</dbReference>
<evidence type="ECO:0000259" key="1">
    <source>
        <dbReference type="Pfam" id="PF13456"/>
    </source>
</evidence>
<gene>
    <name evidence="2" type="ORF">Goshw_029832</name>
</gene>
<sequence length="181" mass="20116">VSGFGRGSCLLWRPLLIENPTTEIVRGTRFGESLSRVETAPGLIRVDKHMLRQYVIALKSPLQKSRPFVATSPLVCDSVCLNTDGLVRVEGDFVSAGGLVRDSNRAWMFGFCKYFGCFSVLDAKLWAILDGLHPTLDRGFNHILIQTDSLEALFAIQEEPVGGHKSILIRRIQQLLLQAHP</sequence>
<dbReference type="Gene3D" id="3.30.420.10">
    <property type="entry name" value="Ribonuclease H-like superfamily/Ribonuclease H"/>
    <property type="match status" value="1"/>
</dbReference>
<comment type="caution">
    <text evidence="2">The sequence shown here is derived from an EMBL/GenBank/DDBJ whole genome shotgun (WGS) entry which is preliminary data.</text>
</comment>
<feature type="non-terminal residue" evidence="2">
    <location>
        <position position="181"/>
    </location>
</feature>
<name>A0A7J9L084_GOSSC</name>
<keyword evidence="3" id="KW-1185">Reference proteome</keyword>
<dbReference type="InterPro" id="IPR002156">
    <property type="entry name" value="RNaseH_domain"/>
</dbReference>
<accession>A0A7J9L084</accession>
<organism evidence="2 3">
    <name type="scientific">Gossypium schwendimanii</name>
    <name type="common">Cotton</name>
    <dbReference type="NCBI Taxonomy" id="34291"/>
    <lineage>
        <taxon>Eukaryota</taxon>
        <taxon>Viridiplantae</taxon>
        <taxon>Streptophyta</taxon>
        <taxon>Embryophyta</taxon>
        <taxon>Tracheophyta</taxon>
        <taxon>Spermatophyta</taxon>
        <taxon>Magnoliopsida</taxon>
        <taxon>eudicotyledons</taxon>
        <taxon>Gunneridae</taxon>
        <taxon>Pentapetalae</taxon>
        <taxon>rosids</taxon>
        <taxon>malvids</taxon>
        <taxon>Malvales</taxon>
        <taxon>Malvaceae</taxon>
        <taxon>Malvoideae</taxon>
        <taxon>Gossypium</taxon>
    </lineage>
</organism>
<dbReference type="InterPro" id="IPR044730">
    <property type="entry name" value="RNase_H-like_dom_plant"/>
</dbReference>
<dbReference type="InterPro" id="IPR053151">
    <property type="entry name" value="RNase_H-like"/>
</dbReference>
<dbReference type="InterPro" id="IPR012337">
    <property type="entry name" value="RNaseH-like_sf"/>
</dbReference>
<proteinExistence type="predicted"/>
<dbReference type="PANTHER" id="PTHR47723">
    <property type="entry name" value="OS05G0353850 PROTEIN"/>
    <property type="match status" value="1"/>
</dbReference>
<dbReference type="Proteomes" id="UP000593576">
    <property type="component" value="Unassembled WGS sequence"/>
</dbReference>
<dbReference type="AlphaFoldDB" id="A0A7J9L084"/>
<dbReference type="GO" id="GO:0004523">
    <property type="term" value="F:RNA-DNA hybrid ribonuclease activity"/>
    <property type="evidence" value="ECO:0007669"/>
    <property type="project" value="InterPro"/>
</dbReference>
<dbReference type="PANTHER" id="PTHR47723:SF19">
    <property type="entry name" value="POLYNUCLEOTIDYL TRANSFERASE, RIBONUCLEASE H-LIKE SUPERFAMILY PROTEIN"/>
    <property type="match status" value="1"/>
</dbReference>
<dbReference type="GO" id="GO:0003676">
    <property type="term" value="F:nucleic acid binding"/>
    <property type="evidence" value="ECO:0007669"/>
    <property type="project" value="InterPro"/>
</dbReference>
<dbReference type="Pfam" id="PF13456">
    <property type="entry name" value="RVT_3"/>
    <property type="match status" value="1"/>
</dbReference>
<reference evidence="2 3" key="1">
    <citation type="journal article" date="2019" name="Genome Biol. Evol.">
        <title>Insights into the evolution of the New World diploid cottons (Gossypium, subgenus Houzingenia) based on genome sequencing.</title>
        <authorList>
            <person name="Grover C.E."/>
            <person name="Arick M.A. 2nd"/>
            <person name="Thrash A."/>
            <person name="Conover J.L."/>
            <person name="Sanders W.S."/>
            <person name="Peterson D.G."/>
            <person name="Frelichowski J.E."/>
            <person name="Scheffler J.A."/>
            <person name="Scheffler B.E."/>
            <person name="Wendel J.F."/>
        </authorList>
    </citation>
    <scope>NUCLEOTIDE SEQUENCE [LARGE SCALE GENOMIC DNA]</scope>
    <source>
        <strain evidence="2">1</strain>
        <tissue evidence="2">Leaf</tissue>
    </source>
</reference>
<dbReference type="InterPro" id="IPR036397">
    <property type="entry name" value="RNaseH_sf"/>
</dbReference>
<feature type="domain" description="RNase H type-1" evidence="1">
    <location>
        <begin position="82"/>
        <end position="175"/>
    </location>
</feature>
<dbReference type="OrthoDB" id="1001059at2759"/>